<protein>
    <submittedName>
        <fullName evidence="2">Uncharacterized protein</fullName>
    </submittedName>
</protein>
<dbReference type="Proteomes" id="UP001558613">
    <property type="component" value="Unassembled WGS sequence"/>
</dbReference>
<gene>
    <name evidence="2" type="ORF">QQF64_035776</name>
</gene>
<name>A0ABR3NGQ3_9TELE</name>
<sequence length="85" mass="9510">MSLSPDCATACRPSKPKGGLMMHANNAPCAEHHDAKATYNKHKQAWHATRRDKYVKDARHAASPKQQKKGETKPTDTDRPVQTHH</sequence>
<comment type="caution">
    <text evidence="2">The sequence shown here is derived from an EMBL/GenBank/DDBJ whole genome shotgun (WGS) entry which is preliminary data.</text>
</comment>
<evidence type="ECO:0000256" key="1">
    <source>
        <dbReference type="SAM" id="MobiDB-lite"/>
    </source>
</evidence>
<feature type="compositionally biased region" description="Basic and acidic residues" evidence="1">
    <location>
        <begin position="68"/>
        <end position="85"/>
    </location>
</feature>
<evidence type="ECO:0000313" key="3">
    <source>
        <dbReference type="Proteomes" id="UP001558613"/>
    </source>
</evidence>
<keyword evidence="3" id="KW-1185">Reference proteome</keyword>
<dbReference type="EMBL" id="JAYMGO010000004">
    <property type="protein sequence ID" value="KAL1276153.1"/>
    <property type="molecule type" value="Genomic_DNA"/>
</dbReference>
<accession>A0ABR3NGQ3</accession>
<feature type="region of interest" description="Disordered" evidence="1">
    <location>
        <begin position="40"/>
        <end position="85"/>
    </location>
</feature>
<feature type="compositionally biased region" description="Basic and acidic residues" evidence="1">
    <location>
        <begin position="49"/>
        <end position="60"/>
    </location>
</feature>
<organism evidence="2 3">
    <name type="scientific">Cirrhinus molitorella</name>
    <name type="common">mud carp</name>
    <dbReference type="NCBI Taxonomy" id="172907"/>
    <lineage>
        <taxon>Eukaryota</taxon>
        <taxon>Metazoa</taxon>
        <taxon>Chordata</taxon>
        <taxon>Craniata</taxon>
        <taxon>Vertebrata</taxon>
        <taxon>Euteleostomi</taxon>
        <taxon>Actinopterygii</taxon>
        <taxon>Neopterygii</taxon>
        <taxon>Teleostei</taxon>
        <taxon>Ostariophysi</taxon>
        <taxon>Cypriniformes</taxon>
        <taxon>Cyprinidae</taxon>
        <taxon>Labeoninae</taxon>
        <taxon>Labeonini</taxon>
        <taxon>Cirrhinus</taxon>
    </lineage>
</organism>
<reference evidence="2 3" key="1">
    <citation type="submission" date="2023-09" db="EMBL/GenBank/DDBJ databases">
        <authorList>
            <person name="Wang M."/>
        </authorList>
    </citation>
    <scope>NUCLEOTIDE SEQUENCE [LARGE SCALE GENOMIC DNA]</scope>
    <source>
        <strain evidence="2">GT-2023</strain>
        <tissue evidence="2">Liver</tissue>
    </source>
</reference>
<proteinExistence type="predicted"/>
<evidence type="ECO:0000313" key="2">
    <source>
        <dbReference type="EMBL" id="KAL1276153.1"/>
    </source>
</evidence>